<dbReference type="GO" id="GO:0016887">
    <property type="term" value="F:ATP hydrolysis activity"/>
    <property type="evidence" value="ECO:0007669"/>
    <property type="project" value="InterPro"/>
</dbReference>
<organism evidence="2 3">
    <name type="scientific">candidate division MSBL1 archaeon SCGC-AAA259A05</name>
    <dbReference type="NCBI Taxonomy" id="1698259"/>
    <lineage>
        <taxon>Archaea</taxon>
        <taxon>Methanobacteriati</taxon>
        <taxon>Methanobacteriota</taxon>
        <taxon>candidate division MSBL1</taxon>
    </lineage>
</organism>
<evidence type="ECO:0000259" key="1">
    <source>
        <dbReference type="Pfam" id="PF00005"/>
    </source>
</evidence>
<dbReference type="AlphaFoldDB" id="A0A133U6Y8"/>
<evidence type="ECO:0000313" key="3">
    <source>
        <dbReference type="Proteomes" id="UP000070163"/>
    </source>
</evidence>
<feature type="domain" description="ABC transporter" evidence="1">
    <location>
        <begin position="23"/>
        <end position="73"/>
    </location>
</feature>
<keyword evidence="3" id="KW-1185">Reference proteome</keyword>
<accession>A0A133U6Y8</accession>
<gene>
    <name evidence="2" type="ORF">AKJ57_04645</name>
</gene>
<dbReference type="GO" id="GO:0005524">
    <property type="term" value="F:ATP binding"/>
    <property type="evidence" value="ECO:0007669"/>
    <property type="project" value="InterPro"/>
</dbReference>
<dbReference type="InterPro" id="IPR003439">
    <property type="entry name" value="ABC_transporter-like_ATP-bd"/>
</dbReference>
<dbReference type="PANTHER" id="PTHR43394">
    <property type="entry name" value="ATP-DEPENDENT PERMEASE MDL1, MITOCHONDRIAL"/>
    <property type="match status" value="1"/>
</dbReference>
<name>A0A133U6Y8_9EURY</name>
<dbReference type="PATRIC" id="fig|1698259.3.peg.1253"/>
<comment type="caution">
    <text evidence="2">The sequence shown here is derived from an EMBL/GenBank/DDBJ whole genome shotgun (WGS) entry which is preliminary data.</text>
</comment>
<dbReference type="InterPro" id="IPR039421">
    <property type="entry name" value="Type_1_exporter"/>
</dbReference>
<dbReference type="InterPro" id="IPR027417">
    <property type="entry name" value="P-loop_NTPase"/>
</dbReference>
<dbReference type="InterPro" id="IPR017871">
    <property type="entry name" value="ABC_transporter-like_CS"/>
</dbReference>
<dbReference type="GO" id="GO:0015421">
    <property type="term" value="F:ABC-type oligopeptide transporter activity"/>
    <property type="evidence" value="ECO:0007669"/>
    <property type="project" value="TreeGrafter"/>
</dbReference>
<dbReference type="PROSITE" id="PS00211">
    <property type="entry name" value="ABC_TRANSPORTER_1"/>
    <property type="match status" value="1"/>
</dbReference>
<dbReference type="Gene3D" id="3.40.50.300">
    <property type="entry name" value="P-loop containing nucleotide triphosphate hydrolases"/>
    <property type="match status" value="1"/>
</dbReference>
<dbReference type="Pfam" id="PF00005">
    <property type="entry name" value="ABC_tran"/>
    <property type="match status" value="1"/>
</dbReference>
<sequence length="155" mass="17572">MQFFWLFLAGVYELERAASLAGVYEFISELPEGYDTEVGERGVKLSGGQRQRISLARAILRKPKILVLDEATSHVDNETEAIIKDRLEDLTKDRTNIVIAHRLSTVKNADKIVVLESGEVIEKGTHEELLNRGRTYADLWNVQIGNIAETFRRSE</sequence>
<dbReference type="PANTHER" id="PTHR43394:SF1">
    <property type="entry name" value="ATP-BINDING CASSETTE SUB-FAMILY B MEMBER 10, MITOCHONDRIAL"/>
    <property type="match status" value="1"/>
</dbReference>
<dbReference type="EMBL" id="LHXJ01000059">
    <property type="protein sequence ID" value="KXA89952.1"/>
    <property type="molecule type" value="Genomic_DNA"/>
</dbReference>
<evidence type="ECO:0000313" key="2">
    <source>
        <dbReference type="EMBL" id="KXA89952.1"/>
    </source>
</evidence>
<dbReference type="Proteomes" id="UP000070163">
    <property type="component" value="Unassembled WGS sequence"/>
</dbReference>
<proteinExistence type="predicted"/>
<dbReference type="SUPFAM" id="SSF52540">
    <property type="entry name" value="P-loop containing nucleoside triphosphate hydrolases"/>
    <property type="match status" value="1"/>
</dbReference>
<reference evidence="2 3" key="1">
    <citation type="journal article" date="2016" name="Sci. Rep.">
        <title>Metabolic traits of an uncultured archaeal lineage -MSBL1- from brine pools of the Red Sea.</title>
        <authorList>
            <person name="Mwirichia R."/>
            <person name="Alam I."/>
            <person name="Rashid M."/>
            <person name="Vinu M."/>
            <person name="Ba-Alawi W."/>
            <person name="Anthony Kamau A."/>
            <person name="Kamanda Ngugi D."/>
            <person name="Goker M."/>
            <person name="Klenk H.P."/>
            <person name="Bajic V."/>
            <person name="Stingl U."/>
        </authorList>
    </citation>
    <scope>NUCLEOTIDE SEQUENCE [LARGE SCALE GENOMIC DNA]</scope>
    <source>
        <strain evidence="2">SCGC-AAA259A05</strain>
    </source>
</reference>
<protein>
    <recommendedName>
        <fullName evidence="1">ABC transporter domain-containing protein</fullName>
    </recommendedName>
</protein>